<evidence type="ECO:0000256" key="4">
    <source>
        <dbReference type="ARBA" id="ARBA00022729"/>
    </source>
</evidence>
<comment type="cofactor">
    <cofactor evidence="1">
        <name>FAD</name>
        <dbReference type="ChEBI" id="CHEBI:57692"/>
    </cofactor>
</comment>
<comment type="subcellular location">
    <subcellularLocation>
        <location evidence="2">Endoplasmic reticulum membrane</location>
        <topology evidence="2">Peripheral membrane protein</topology>
    </subcellularLocation>
</comment>
<evidence type="ECO:0000256" key="13">
    <source>
        <dbReference type="ARBA" id="ARBA00041141"/>
    </source>
</evidence>
<evidence type="ECO:0000313" key="16">
    <source>
        <dbReference type="Proteomes" id="UP001293718"/>
    </source>
</evidence>
<evidence type="ECO:0000256" key="14">
    <source>
        <dbReference type="ARBA" id="ARBA00048815"/>
    </source>
</evidence>
<dbReference type="Gene3D" id="3.50.50.60">
    <property type="entry name" value="FAD/NAD(P)-binding domain"/>
    <property type="match status" value="1"/>
</dbReference>
<dbReference type="InterPro" id="IPR052206">
    <property type="entry name" value="Retinol_saturase"/>
</dbReference>
<keyword evidence="3" id="KW-0285">Flavoprotein</keyword>
<keyword evidence="8" id="KW-0560">Oxidoreductase</keyword>
<dbReference type="SUPFAM" id="SSF51905">
    <property type="entry name" value="FAD/NAD(P)-binding domain"/>
    <property type="match status" value="1"/>
</dbReference>
<accession>A0ABU5ISC6</accession>
<dbReference type="PANTHER" id="PTHR46091">
    <property type="entry name" value="BLR7054 PROTEIN"/>
    <property type="match status" value="1"/>
</dbReference>
<evidence type="ECO:0000256" key="3">
    <source>
        <dbReference type="ARBA" id="ARBA00022630"/>
    </source>
</evidence>
<dbReference type="RefSeq" id="WP_322468849.1">
    <property type="nucleotide sequence ID" value="NZ_JAXOJX010000179.1"/>
</dbReference>
<evidence type="ECO:0000256" key="9">
    <source>
        <dbReference type="ARBA" id="ARBA00023027"/>
    </source>
</evidence>
<keyword evidence="6" id="KW-0274">FAD</keyword>
<reference evidence="15 16" key="1">
    <citation type="submission" date="2023-11" db="EMBL/GenBank/DDBJ databases">
        <title>Draft genome of Azohydromonas lata strain H1 (DSM1123), a polyhydroxyalkanoate producer.</title>
        <authorList>
            <person name="Traversa D."/>
            <person name="D'Addabbo P."/>
            <person name="Pazzani C."/>
            <person name="Manzari C."/>
            <person name="Chiara M."/>
            <person name="Scrascia M."/>
        </authorList>
    </citation>
    <scope>NUCLEOTIDE SEQUENCE [LARGE SCALE GENOMIC DNA]</scope>
    <source>
        <strain evidence="15 16">H1</strain>
    </source>
</reference>
<dbReference type="EMBL" id="JAXOJX010000179">
    <property type="protein sequence ID" value="MDZ5461773.1"/>
    <property type="molecule type" value="Genomic_DNA"/>
</dbReference>
<evidence type="ECO:0000256" key="6">
    <source>
        <dbReference type="ARBA" id="ARBA00022827"/>
    </source>
</evidence>
<dbReference type="Proteomes" id="UP001293718">
    <property type="component" value="Unassembled WGS sequence"/>
</dbReference>
<evidence type="ECO:0000256" key="12">
    <source>
        <dbReference type="ARBA" id="ARBA00038979"/>
    </source>
</evidence>
<dbReference type="PANTHER" id="PTHR46091:SF1">
    <property type="entry name" value="ALL-TRANS-RETINOL 13,14-REDUCTASE"/>
    <property type="match status" value="1"/>
</dbReference>
<protein>
    <recommendedName>
        <fullName evidence="13">All-trans-retinol 13,14-reductase</fullName>
        <ecNumber evidence="12">1.3.99.23</ecNumber>
    </recommendedName>
</protein>
<dbReference type="InterPro" id="IPR036188">
    <property type="entry name" value="FAD/NAD-bd_sf"/>
</dbReference>
<proteinExistence type="predicted"/>
<evidence type="ECO:0000256" key="11">
    <source>
        <dbReference type="ARBA" id="ARBA00023136"/>
    </source>
</evidence>
<gene>
    <name evidence="15" type="ORF">SM757_34895</name>
</gene>
<keyword evidence="11" id="KW-0472">Membrane</keyword>
<evidence type="ECO:0000256" key="7">
    <source>
        <dbReference type="ARBA" id="ARBA00022857"/>
    </source>
</evidence>
<keyword evidence="7" id="KW-0521">NADP</keyword>
<dbReference type="Pfam" id="PF13450">
    <property type="entry name" value="NAD_binding_8"/>
    <property type="match status" value="1"/>
</dbReference>
<keyword evidence="4" id="KW-0732">Signal</keyword>
<keyword evidence="9" id="KW-0520">NAD</keyword>
<evidence type="ECO:0000256" key="10">
    <source>
        <dbReference type="ARBA" id="ARBA00023098"/>
    </source>
</evidence>
<evidence type="ECO:0000313" key="15">
    <source>
        <dbReference type="EMBL" id="MDZ5461773.1"/>
    </source>
</evidence>
<evidence type="ECO:0000256" key="5">
    <source>
        <dbReference type="ARBA" id="ARBA00022824"/>
    </source>
</evidence>
<comment type="catalytic activity">
    <reaction evidence="14">
        <text>all-trans-13,14-dihydroretinol + A = all-trans-retinol + AH2</text>
        <dbReference type="Rhea" id="RHEA:19193"/>
        <dbReference type="ChEBI" id="CHEBI:13193"/>
        <dbReference type="ChEBI" id="CHEBI:17336"/>
        <dbReference type="ChEBI" id="CHEBI:17499"/>
        <dbReference type="ChEBI" id="CHEBI:52075"/>
        <dbReference type="EC" id="1.3.99.23"/>
    </reaction>
</comment>
<evidence type="ECO:0000256" key="8">
    <source>
        <dbReference type="ARBA" id="ARBA00023002"/>
    </source>
</evidence>
<keyword evidence="16" id="KW-1185">Reference proteome</keyword>
<evidence type="ECO:0000256" key="2">
    <source>
        <dbReference type="ARBA" id="ARBA00004406"/>
    </source>
</evidence>
<sequence length="106" mass="11361">MLGATACKRHPIDAVIVGSGITSLVCAVLLARDGRKVLVLEHEGRLGRCIRTDELMLPGLRHDTLYTAHPLFLVGPVYAALKEGLQSAGLIYCNTGAGTRKLLKQP</sequence>
<name>A0ABU5ISC6_9BURK</name>
<keyword evidence="5" id="KW-0256">Endoplasmic reticulum</keyword>
<organism evidence="15 16">
    <name type="scientific">Azohydromonas lata</name>
    <dbReference type="NCBI Taxonomy" id="45677"/>
    <lineage>
        <taxon>Bacteria</taxon>
        <taxon>Pseudomonadati</taxon>
        <taxon>Pseudomonadota</taxon>
        <taxon>Betaproteobacteria</taxon>
        <taxon>Burkholderiales</taxon>
        <taxon>Sphaerotilaceae</taxon>
        <taxon>Azohydromonas</taxon>
    </lineage>
</organism>
<evidence type="ECO:0000256" key="1">
    <source>
        <dbReference type="ARBA" id="ARBA00001974"/>
    </source>
</evidence>
<dbReference type="EC" id="1.3.99.23" evidence="12"/>
<keyword evidence="10" id="KW-0443">Lipid metabolism</keyword>
<comment type="caution">
    <text evidence="15">The sequence shown here is derived from an EMBL/GenBank/DDBJ whole genome shotgun (WGS) entry which is preliminary data.</text>
</comment>